<dbReference type="Gene3D" id="2.60.40.3500">
    <property type="match status" value="1"/>
</dbReference>
<dbReference type="InterPro" id="IPR050695">
    <property type="entry name" value="N-acetylmuramoyl_amidase_3"/>
</dbReference>
<evidence type="ECO:0000313" key="5">
    <source>
        <dbReference type="Proteomes" id="UP000483018"/>
    </source>
</evidence>
<dbReference type="InterPro" id="IPR036582">
    <property type="entry name" value="Mao_N_sf"/>
</dbReference>
<dbReference type="SUPFAM" id="SSF53187">
    <property type="entry name" value="Zn-dependent exopeptidases"/>
    <property type="match status" value="1"/>
</dbReference>
<dbReference type="GO" id="GO:0030288">
    <property type="term" value="C:outer membrane-bounded periplasmic space"/>
    <property type="evidence" value="ECO:0007669"/>
    <property type="project" value="TreeGrafter"/>
</dbReference>
<keyword evidence="5" id="KW-1185">Reference proteome</keyword>
<dbReference type="SUPFAM" id="SSF55383">
    <property type="entry name" value="Copper amine oxidase, domain N"/>
    <property type="match status" value="1"/>
</dbReference>
<dbReference type="RefSeq" id="WP_158741314.1">
    <property type="nucleotide sequence ID" value="NZ_WSLF01000012.1"/>
</dbReference>
<dbReference type="Proteomes" id="UP000483018">
    <property type="component" value="Unassembled WGS sequence"/>
</dbReference>
<evidence type="ECO:0000259" key="3">
    <source>
        <dbReference type="SMART" id="SM00646"/>
    </source>
</evidence>
<reference evidence="4 5" key="1">
    <citation type="submission" date="2019-12" db="EMBL/GenBank/DDBJ databases">
        <title>Defluviitalea raffinosedens, isolated from a biogas fermenter, genome sequencing and characterization.</title>
        <authorList>
            <person name="Rettenmaier R."/>
            <person name="Schneider M."/>
            <person name="Neuhaus K."/>
            <person name="Liebl W."/>
            <person name="Zverlov V."/>
        </authorList>
    </citation>
    <scope>NUCLEOTIDE SEQUENCE [LARGE SCALE GENOMIC DNA]</scope>
    <source>
        <strain evidence="4 5">249c-K6</strain>
    </source>
</reference>
<accession>A0A7C8HH63</accession>
<dbReference type="SMART" id="SM00646">
    <property type="entry name" value="Ami_3"/>
    <property type="match status" value="1"/>
</dbReference>
<sequence>MKFFRYITFILGLAFFLNLSMVHNVYADALALNYDGQLHIYNEAPIKLIVKGKEVQSVMPPIIFNGNTLVPTREVFEAMNAVVEWKAAAKEVYIGMDDTLVILKINSNQAWVNGESKNIPMPPKIINDKVMIPVRFVAETIGFNVQWSEAAREIKIDAPQNGGENQNVGNQAGNKTDENKSENKVDVQEPGYTIPSTNVSNLPTQLAFNPIILESDEDIADTSPALPITSVSNPTTDIVAVKALDASSGLYQFKISASSPITSIEDMLLDNSRIVVDIINANLKVSDTNIEVSNNPFVKSIRSSQYSSNPKTVRVVFDLKTPASYDITMASDRMSVIVQLRKSIIKKVELSQNTSGDLLTIYGNTSPAANVFRLTNPNRLVIDLPYSEAALQSIEKSVQGQYVTGIRTAQYDSNTYRIVLDLNGQPEYILSQVGSDGISVQILTPTYKNIQYSNGDSTLVLLKKPSQAFNINSIVHKDDYINKVYKLILPGDYSSTYGYGTFHIGDGKIDSIQIGKNSEGKTELTFNEKSIFSYNVSENSEYIIISIVKPSQKYRKIMVLDAGHGGKDPGASGNGVIEKEANLSIALKLNELLKNTDIKVYTTRTADTYPTLQERAALANEVEADIFLSIHNNSFNGQHRGTEVLYFPTSNDQGPGLTGKKMAQIFQNALVKKLGTKDRGIKARSELYVLKNTKMPAVITEIAFVDHKEDAALLKSDDFRQKTAQALYEAILTIFEQYPTNR</sequence>
<protein>
    <submittedName>
        <fullName evidence="4">AMIN domain-containing protein</fullName>
    </submittedName>
</protein>
<dbReference type="InterPro" id="IPR021731">
    <property type="entry name" value="AMIN_dom"/>
</dbReference>
<dbReference type="Gene3D" id="3.40.630.40">
    <property type="entry name" value="Zn-dependent exopeptidases"/>
    <property type="match status" value="1"/>
</dbReference>
<dbReference type="PANTHER" id="PTHR30404">
    <property type="entry name" value="N-ACETYLMURAMOYL-L-ALANINE AMIDASE"/>
    <property type="match status" value="1"/>
</dbReference>
<gene>
    <name evidence="4" type="ORF">GND95_11540</name>
</gene>
<dbReference type="InterPro" id="IPR002508">
    <property type="entry name" value="MurNAc-LAA_cat"/>
</dbReference>
<dbReference type="GO" id="GO:0008745">
    <property type="term" value="F:N-acetylmuramoyl-L-alanine amidase activity"/>
    <property type="evidence" value="ECO:0007669"/>
    <property type="project" value="InterPro"/>
</dbReference>
<feature type="compositionally biased region" description="Basic and acidic residues" evidence="2">
    <location>
        <begin position="175"/>
        <end position="187"/>
    </location>
</feature>
<dbReference type="EMBL" id="WSLF01000012">
    <property type="protein sequence ID" value="KAE9631387.1"/>
    <property type="molecule type" value="Genomic_DNA"/>
</dbReference>
<dbReference type="Gene3D" id="3.30.457.10">
    <property type="entry name" value="Copper amine oxidase-like, N-terminal domain"/>
    <property type="match status" value="1"/>
</dbReference>
<feature type="region of interest" description="Disordered" evidence="2">
    <location>
        <begin position="157"/>
        <end position="196"/>
    </location>
</feature>
<feature type="compositionally biased region" description="Low complexity" evidence="2">
    <location>
        <begin position="160"/>
        <end position="174"/>
    </location>
</feature>
<proteinExistence type="predicted"/>
<dbReference type="Pfam" id="PF11741">
    <property type="entry name" value="AMIN"/>
    <property type="match status" value="2"/>
</dbReference>
<dbReference type="GO" id="GO:0009253">
    <property type="term" value="P:peptidoglycan catabolic process"/>
    <property type="evidence" value="ECO:0007669"/>
    <property type="project" value="InterPro"/>
</dbReference>
<dbReference type="Pfam" id="PF07833">
    <property type="entry name" value="Cu_amine_oxidN1"/>
    <property type="match status" value="1"/>
</dbReference>
<dbReference type="CDD" id="cd02696">
    <property type="entry name" value="MurNAc-LAA"/>
    <property type="match status" value="1"/>
</dbReference>
<evidence type="ECO:0000313" key="4">
    <source>
        <dbReference type="EMBL" id="KAE9631387.1"/>
    </source>
</evidence>
<feature type="domain" description="MurNAc-LAA" evidence="3">
    <location>
        <begin position="616"/>
        <end position="732"/>
    </location>
</feature>
<evidence type="ECO:0000256" key="2">
    <source>
        <dbReference type="SAM" id="MobiDB-lite"/>
    </source>
</evidence>
<comment type="caution">
    <text evidence="4">The sequence shown here is derived from an EMBL/GenBank/DDBJ whole genome shotgun (WGS) entry which is preliminary data.</text>
</comment>
<dbReference type="Pfam" id="PF01520">
    <property type="entry name" value="Amidase_3"/>
    <property type="match status" value="1"/>
</dbReference>
<evidence type="ECO:0000256" key="1">
    <source>
        <dbReference type="ARBA" id="ARBA00022801"/>
    </source>
</evidence>
<dbReference type="PANTHER" id="PTHR30404:SF0">
    <property type="entry name" value="N-ACETYLMURAMOYL-L-ALANINE AMIDASE AMIC"/>
    <property type="match status" value="1"/>
</dbReference>
<dbReference type="InterPro" id="IPR012854">
    <property type="entry name" value="Cu_amine_oxidase-like_N"/>
</dbReference>
<keyword evidence="1" id="KW-0378">Hydrolase</keyword>
<organism evidence="4 5">
    <name type="scientific">Defluviitalea raffinosedens</name>
    <dbReference type="NCBI Taxonomy" id="1450156"/>
    <lineage>
        <taxon>Bacteria</taxon>
        <taxon>Bacillati</taxon>
        <taxon>Bacillota</taxon>
        <taxon>Clostridia</taxon>
        <taxon>Lachnospirales</taxon>
        <taxon>Defluviitaleaceae</taxon>
        <taxon>Defluviitalea</taxon>
    </lineage>
</organism>
<dbReference type="OrthoDB" id="9806267at2"/>
<dbReference type="AlphaFoldDB" id="A0A7C8HH63"/>
<name>A0A7C8HH63_9FIRM</name>